<dbReference type="InParanoid" id="M4B6A1"/>
<keyword evidence="2" id="KW-1185">Reference proteome</keyword>
<accession>M4B6A1</accession>
<reference evidence="2" key="1">
    <citation type="journal article" date="2010" name="Science">
        <title>Signatures of adaptation to obligate biotrophy in the Hyaloperonospora arabidopsidis genome.</title>
        <authorList>
            <person name="Baxter L."/>
            <person name="Tripathy S."/>
            <person name="Ishaque N."/>
            <person name="Boot N."/>
            <person name="Cabral A."/>
            <person name="Kemen E."/>
            <person name="Thines M."/>
            <person name="Ah-Fong A."/>
            <person name="Anderson R."/>
            <person name="Badejoko W."/>
            <person name="Bittner-Eddy P."/>
            <person name="Boore J.L."/>
            <person name="Chibucos M.C."/>
            <person name="Coates M."/>
            <person name="Dehal P."/>
            <person name="Delehaunty K."/>
            <person name="Dong S."/>
            <person name="Downton P."/>
            <person name="Dumas B."/>
            <person name="Fabro G."/>
            <person name="Fronick C."/>
            <person name="Fuerstenberg S.I."/>
            <person name="Fulton L."/>
            <person name="Gaulin E."/>
            <person name="Govers F."/>
            <person name="Hughes L."/>
            <person name="Humphray S."/>
            <person name="Jiang R.H."/>
            <person name="Judelson H."/>
            <person name="Kamoun S."/>
            <person name="Kyung K."/>
            <person name="Meijer H."/>
            <person name="Minx P."/>
            <person name="Morris P."/>
            <person name="Nelson J."/>
            <person name="Phuntumart V."/>
            <person name="Qutob D."/>
            <person name="Rehmany A."/>
            <person name="Rougon-Cardoso A."/>
            <person name="Ryden P."/>
            <person name="Torto-Alalibo T."/>
            <person name="Studholme D."/>
            <person name="Wang Y."/>
            <person name="Win J."/>
            <person name="Wood J."/>
            <person name="Clifton S.W."/>
            <person name="Rogers J."/>
            <person name="Van den Ackerveken G."/>
            <person name="Jones J.D."/>
            <person name="McDowell J.M."/>
            <person name="Beynon J."/>
            <person name="Tyler B.M."/>
        </authorList>
    </citation>
    <scope>NUCLEOTIDE SEQUENCE [LARGE SCALE GENOMIC DNA]</scope>
    <source>
        <strain evidence="2">Emoy2</strain>
    </source>
</reference>
<evidence type="ECO:0000313" key="2">
    <source>
        <dbReference type="Proteomes" id="UP000011713"/>
    </source>
</evidence>
<reference evidence="1" key="2">
    <citation type="submission" date="2015-06" db="UniProtKB">
        <authorList>
            <consortium name="EnsemblProtists"/>
        </authorList>
    </citation>
    <scope>IDENTIFICATION</scope>
    <source>
        <strain evidence="1">Emoy2</strain>
    </source>
</reference>
<protein>
    <submittedName>
        <fullName evidence="1">Uncharacterized protein</fullName>
    </submittedName>
</protein>
<dbReference type="PROSITE" id="PS51257">
    <property type="entry name" value="PROKAR_LIPOPROTEIN"/>
    <property type="match status" value="1"/>
</dbReference>
<dbReference type="Proteomes" id="UP000011713">
    <property type="component" value="Unassembled WGS sequence"/>
</dbReference>
<name>M4B6A1_HYAAE</name>
<dbReference type="VEuPathDB" id="FungiDB:HpaG801802"/>
<dbReference type="HOGENOM" id="CLU_1630208_0_0_1"/>
<dbReference type="AlphaFoldDB" id="M4B6A1"/>
<organism evidence="1 2">
    <name type="scientific">Hyaloperonospora arabidopsidis (strain Emoy2)</name>
    <name type="common">Downy mildew agent</name>
    <name type="synonym">Peronospora arabidopsidis</name>
    <dbReference type="NCBI Taxonomy" id="559515"/>
    <lineage>
        <taxon>Eukaryota</taxon>
        <taxon>Sar</taxon>
        <taxon>Stramenopiles</taxon>
        <taxon>Oomycota</taxon>
        <taxon>Peronosporomycetes</taxon>
        <taxon>Peronosporales</taxon>
        <taxon>Peronosporaceae</taxon>
        <taxon>Hyaloperonospora</taxon>
    </lineage>
</organism>
<sequence length="163" mass="18666">MCLTAYKYSAVGNGAVSCLFSQIWNAGPTVGVHSVLGLYEKKGIPDYAVCEAISHADFVRETTFEMETCQYIRKIRTATLHLLEMTEADAHSVSPVSEPITLRKKHDTVHSHRFCFALRCLEITWHHFFSLRKEQHCTLAYCSSKSCSKQKWSNYCRVIRRVD</sequence>
<dbReference type="EnsemblProtists" id="HpaT801802">
    <property type="protein sequence ID" value="HpaP801802"/>
    <property type="gene ID" value="HpaG801802"/>
</dbReference>
<dbReference type="EMBL" id="JH598543">
    <property type="status" value="NOT_ANNOTATED_CDS"/>
    <property type="molecule type" value="Genomic_DNA"/>
</dbReference>
<proteinExistence type="predicted"/>
<evidence type="ECO:0000313" key="1">
    <source>
        <dbReference type="EnsemblProtists" id="HpaP801802"/>
    </source>
</evidence>